<protein>
    <recommendedName>
        <fullName evidence="1">Peptidase M13 C-terminal domain-containing protein</fullName>
    </recommendedName>
</protein>
<sequence>MRDIFDITKLTKETLLRSIRTPRDIFNLTALLSYNYGSKPFVSFESSASRALTIRFSRPFSSYLNKSAVEAIFMNVAEVFYAEKKARLNVINALMSADKELGKALAGVKIYNSSPKAIARAAGEYVNPGEWRKIVGTYISPDERRSEETVEEAEGMKEVFNVLFRRLKPDEATVYAMSHALMPKPMVQLLLEDDRSEACLLLVRNLFGAVWEDLETYILGFFDDNHEAESVATTVLSTLNAMLSSHPRYANEAEARTALVKLDKVRFDIPSAKDFVPTLGKITPDMSYVSANSLYRNILLSQMSPGPGTNIAKNRTDSSRVKSGLSASSVALSAESFRPLSFCHGDYTELNFATLGTELAAALLRYVREPYDEVLPSSSPTKRSIFSALTSNVTACLESESKDLSSLKVIRQVALQTVAFQISLEAMKSRAIARTRPQTWEEAPDAPARQQTFFVRYCQAQCAKNQDRSGVATLDAAHACNLVVMNSPEFTRLFQCERGDQMVPAEYCLAL</sequence>
<keyword evidence="5" id="KW-1185">Reference proteome</keyword>
<dbReference type="PANTHER" id="PTHR11733:SF241">
    <property type="entry name" value="GH26575P-RELATED"/>
    <property type="match status" value="1"/>
</dbReference>
<accession>A0AAQ4FQZ1</accession>
<reference evidence="4 5" key="1">
    <citation type="journal article" date="2023" name="Arcadia Sci">
        <title>De novo assembly of a long-read Amblyomma americanum tick genome.</title>
        <authorList>
            <person name="Chou S."/>
            <person name="Poskanzer K.E."/>
            <person name="Rollins M."/>
            <person name="Thuy-Boun P.S."/>
        </authorList>
    </citation>
    <scope>NUCLEOTIDE SEQUENCE [LARGE SCALE GENOMIC DNA]</scope>
    <source>
        <strain evidence="4">F_SG_1</strain>
        <tissue evidence="4">Salivary glands</tissue>
    </source>
</reference>
<feature type="domain" description="Peptidase M13 C-terminal" evidence="1">
    <location>
        <begin position="418"/>
        <end position="508"/>
    </location>
</feature>
<evidence type="ECO:0000259" key="1">
    <source>
        <dbReference type="Pfam" id="PF01431"/>
    </source>
</evidence>
<comment type="caution">
    <text evidence="4">The sequence shown here is derived from an EMBL/GenBank/DDBJ whole genome shotgun (WGS) entry which is preliminary data.</text>
</comment>
<dbReference type="AlphaFoldDB" id="A0AAQ4FQZ1"/>
<dbReference type="EMBL" id="JARKHS020000212">
    <property type="protein sequence ID" value="KAK8789041.1"/>
    <property type="molecule type" value="Genomic_DNA"/>
</dbReference>
<dbReference type="GO" id="GO:0016485">
    <property type="term" value="P:protein processing"/>
    <property type="evidence" value="ECO:0007669"/>
    <property type="project" value="TreeGrafter"/>
</dbReference>
<dbReference type="GO" id="GO:0005886">
    <property type="term" value="C:plasma membrane"/>
    <property type="evidence" value="ECO:0007669"/>
    <property type="project" value="TreeGrafter"/>
</dbReference>
<proteinExistence type="predicted"/>
<dbReference type="EMBL" id="JARKHS020011621">
    <property type="protein sequence ID" value="KAK8777633.1"/>
    <property type="molecule type" value="Genomic_DNA"/>
</dbReference>
<evidence type="ECO:0000313" key="4">
    <source>
        <dbReference type="EMBL" id="KAK8789043.1"/>
    </source>
</evidence>
<reference evidence="4" key="2">
    <citation type="submission" date="2023-03" db="EMBL/GenBank/DDBJ databases">
        <authorList>
            <person name="Thuy-Boun P."/>
        </authorList>
    </citation>
    <scope>NUCLEOTIDE SEQUENCE</scope>
    <source>
        <strain evidence="4">F_SG_1</strain>
        <tissue evidence="4">Salivary glands</tissue>
    </source>
</reference>
<dbReference type="Pfam" id="PF01431">
    <property type="entry name" value="Peptidase_M13"/>
    <property type="match status" value="1"/>
</dbReference>
<evidence type="ECO:0000313" key="5">
    <source>
        <dbReference type="Proteomes" id="UP001321473"/>
    </source>
</evidence>
<organism evidence="4 5">
    <name type="scientific">Amblyomma americanum</name>
    <name type="common">Lone star tick</name>
    <dbReference type="NCBI Taxonomy" id="6943"/>
    <lineage>
        <taxon>Eukaryota</taxon>
        <taxon>Metazoa</taxon>
        <taxon>Ecdysozoa</taxon>
        <taxon>Arthropoda</taxon>
        <taxon>Chelicerata</taxon>
        <taxon>Arachnida</taxon>
        <taxon>Acari</taxon>
        <taxon>Parasitiformes</taxon>
        <taxon>Ixodida</taxon>
        <taxon>Ixodoidea</taxon>
        <taxon>Ixodidae</taxon>
        <taxon>Amblyomminae</taxon>
        <taxon>Amblyomma</taxon>
    </lineage>
</organism>
<dbReference type="EMBL" id="JARKHS020000210">
    <property type="protein sequence ID" value="KAK8789043.1"/>
    <property type="molecule type" value="Genomic_DNA"/>
</dbReference>
<dbReference type="InterPro" id="IPR000718">
    <property type="entry name" value="Peptidase_M13"/>
</dbReference>
<dbReference type="SUPFAM" id="SSF55486">
    <property type="entry name" value="Metalloproteases ('zincins'), catalytic domain"/>
    <property type="match status" value="1"/>
</dbReference>
<dbReference type="GO" id="GO:0004222">
    <property type="term" value="F:metalloendopeptidase activity"/>
    <property type="evidence" value="ECO:0007669"/>
    <property type="project" value="InterPro"/>
</dbReference>
<reference evidence="4" key="3">
    <citation type="submission" date="2024-02" db="EMBL/GenBank/DDBJ databases">
        <authorList>
            <person name="Mcdaniel E.A."/>
            <person name="Celebi F.M."/>
            <person name="Reiter T."/>
            <person name="Weiss E.C."/>
            <person name="Chou S."/>
        </authorList>
    </citation>
    <scope>NUCLEOTIDE SEQUENCE</scope>
    <source>
        <strain evidence="4">F_SG_1</strain>
        <tissue evidence="4">Salivary glands</tissue>
    </source>
</reference>
<evidence type="ECO:0000313" key="2">
    <source>
        <dbReference type="EMBL" id="KAK8777633.1"/>
    </source>
</evidence>
<name>A0AAQ4FQZ1_AMBAM</name>
<gene>
    <name evidence="4" type="ORF">V5799_021182</name>
    <name evidence="3" type="ORF">V5799_021183</name>
    <name evidence="2" type="ORF">V5799_029022</name>
</gene>
<dbReference type="Gene3D" id="3.40.390.10">
    <property type="entry name" value="Collagenase (Catalytic Domain)"/>
    <property type="match status" value="1"/>
</dbReference>
<dbReference type="PANTHER" id="PTHR11733">
    <property type="entry name" value="ZINC METALLOPROTEASE FAMILY M13 NEPRILYSIN-RELATED"/>
    <property type="match status" value="1"/>
</dbReference>
<evidence type="ECO:0000313" key="3">
    <source>
        <dbReference type="EMBL" id="KAK8789041.1"/>
    </source>
</evidence>
<dbReference type="InterPro" id="IPR018497">
    <property type="entry name" value="Peptidase_M13_C"/>
</dbReference>
<dbReference type="InterPro" id="IPR024079">
    <property type="entry name" value="MetalloPept_cat_dom_sf"/>
</dbReference>
<dbReference type="Proteomes" id="UP001321473">
    <property type="component" value="Unassembled WGS sequence"/>
</dbReference>